<dbReference type="eggNOG" id="COG3183">
    <property type="taxonomic scope" value="Bacteria"/>
</dbReference>
<dbReference type="CDD" id="cd00085">
    <property type="entry name" value="HNHc"/>
    <property type="match status" value="1"/>
</dbReference>
<reference evidence="1 2" key="1">
    <citation type="journal article" date="2013" name="Genome Announc.">
        <title>Draft Genome Sequence of Rhizobium mesoamericanum STM3625, a Nitrogen-Fixing Symbiont of Mimosa pudica Isolated in French Guiana (South America).</title>
        <authorList>
            <person name="Moulin L."/>
            <person name="Mornico D."/>
            <person name="Melkonian R."/>
            <person name="Klonowska A."/>
        </authorList>
    </citation>
    <scope>NUCLEOTIDE SEQUENCE [LARGE SCALE GENOMIC DNA]</scope>
    <source>
        <strain evidence="1 2">STM3625</strain>
    </source>
</reference>
<proteinExistence type="predicted"/>
<protein>
    <recommendedName>
        <fullName evidence="3">HNH domain-containing protein</fullName>
    </recommendedName>
</protein>
<dbReference type="EMBL" id="CANI01000034">
    <property type="protein sequence ID" value="CCM78042.1"/>
    <property type="molecule type" value="Genomic_DNA"/>
</dbReference>
<name>K0Q1W6_9HYPH</name>
<dbReference type="InterPro" id="IPR003615">
    <property type="entry name" value="HNH_nuc"/>
</dbReference>
<dbReference type="HOGENOM" id="CLU_1053238_0_0_5"/>
<evidence type="ECO:0000313" key="1">
    <source>
        <dbReference type="EMBL" id="CCM78042.1"/>
    </source>
</evidence>
<evidence type="ECO:0000313" key="2">
    <source>
        <dbReference type="Proteomes" id="UP000009319"/>
    </source>
</evidence>
<keyword evidence="2" id="KW-1185">Reference proteome</keyword>
<gene>
    <name evidence="1" type="ORF">BN77_1017</name>
</gene>
<evidence type="ECO:0008006" key="3">
    <source>
        <dbReference type="Google" id="ProtNLM"/>
    </source>
</evidence>
<accession>K0Q1W6</accession>
<sequence>MQQPAPGEQVFHLVAGVSATDPRQRVIYGVSRVAIGAEVTRSKPPSPGHWGDAEAYFRIALADFSELAVKLPTDEVEASLSDIILADLSERPKHYPYAPYRDGFRGAQGIYLAKLSPALTEAFRAVIGFSTSSVKHVDEDGARGAIREFAEGERARREGAFFKRNPTLRAAAIEAHGLRCVACSVSFQETYGPLGEGYIEIHHLNPLAERRDFLNAEPTNTKVEDVAPLCANCHRMVHRRRPALSLDELRDAIYSASAERYGRA</sequence>
<dbReference type="AlphaFoldDB" id="K0Q1W6"/>
<comment type="caution">
    <text evidence="1">The sequence shown here is derived from an EMBL/GenBank/DDBJ whole genome shotgun (WGS) entry which is preliminary data.</text>
</comment>
<organism evidence="1 2">
    <name type="scientific">Rhizobium mesoamericanum STM3625</name>
    <dbReference type="NCBI Taxonomy" id="1211777"/>
    <lineage>
        <taxon>Bacteria</taxon>
        <taxon>Pseudomonadati</taxon>
        <taxon>Pseudomonadota</taxon>
        <taxon>Alphaproteobacteria</taxon>
        <taxon>Hyphomicrobiales</taxon>
        <taxon>Rhizobiaceae</taxon>
        <taxon>Rhizobium/Agrobacterium group</taxon>
        <taxon>Rhizobium</taxon>
    </lineage>
</organism>
<dbReference type="Proteomes" id="UP000009319">
    <property type="component" value="Unassembled WGS sequence"/>
</dbReference>